<comment type="caution">
    <text evidence="1">The sequence shown here is derived from an EMBL/GenBank/DDBJ whole genome shotgun (WGS) entry which is preliminary data.</text>
</comment>
<dbReference type="RefSeq" id="WP_154116983.1">
    <property type="nucleotide sequence ID" value="NZ_WJXB01000001.1"/>
</dbReference>
<reference evidence="1 2" key="1">
    <citation type="submission" date="2019-11" db="EMBL/GenBank/DDBJ databases">
        <title>Paenibacillus monticola sp. nov., a novel PGPR strain isolated from mountain sample in China.</title>
        <authorList>
            <person name="Zhao Q."/>
            <person name="Li H.-P."/>
            <person name="Zhang J.-L."/>
        </authorList>
    </citation>
    <scope>NUCLEOTIDE SEQUENCE [LARGE SCALE GENOMIC DNA]</scope>
    <source>
        <strain evidence="1 2">LC-T2</strain>
    </source>
</reference>
<dbReference type="EMBL" id="WJXB01000001">
    <property type="protein sequence ID" value="MRN51988.1"/>
    <property type="molecule type" value="Genomic_DNA"/>
</dbReference>
<dbReference type="AlphaFoldDB" id="A0A7X2H236"/>
<name>A0A7X2H236_9BACL</name>
<dbReference type="Proteomes" id="UP000463051">
    <property type="component" value="Unassembled WGS sequence"/>
</dbReference>
<gene>
    <name evidence="1" type="ORF">GJB61_03110</name>
</gene>
<proteinExistence type="predicted"/>
<sequence length="143" mass="16505">MTPVMLMMALKEFLVKELADDAATIPAVHLGALPSKTAATRDDPVFPLIIIRPMEGDSDKDESRAQVKLLFGTQSEDDSGFIDVLNLMERVRILLMRQRIIDKKFRIEPDWKWKFLEDQPEPQWICQAVTTWTLPQIRQEVIL</sequence>
<keyword evidence="2" id="KW-1185">Reference proteome</keyword>
<protein>
    <recommendedName>
        <fullName evidence="3">DUF3168 domain-containing protein</fullName>
    </recommendedName>
</protein>
<evidence type="ECO:0000313" key="1">
    <source>
        <dbReference type="EMBL" id="MRN51988.1"/>
    </source>
</evidence>
<evidence type="ECO:0008006" key="3">
    <source>
        <dbReference type="Google" id="ProtNLM"/>
    </source>
</evidence>
<accession>A0A7X2H236</accession>
<organism evidence="1 2">
    <name type="scientific">Paenibacillus monticola</name>
    <dbReference type="NCBI Taxonomy" id="2666075"/>
    <lineage>
        <taxon>Bacteria</taxon>
        <taxon>Bacillati</taxon>
        <taxon>Bacillota</taxon>
        <taxon>Bacilli</taxon>
        <taxon>Bacillales</taxon>
        <taxon>Paenibacillaceae</taxon>
        <taxon>Paenibacillus</taxon>
    </lineage>
</organism>
<evidence type="ECO:0000313" key="2">
    <source>
        <dbReference type="Proteomes" id="UP000463051"/>
    </source>
</evidence>